<dbReference type="Pfam" id="PF00501">
    <property type="entry name" value="AMP-binding"/>
    <property type="match status" value="1"/>
</dbReference>
<dbReference type="PANTHER" id="PTHR43272">
    <property type="entry name" value="LONG-CHAIN-FATTY-ACID--COA LIGASE"/>
    <property type="match status" value="1"/>
</dbReference>
<gene>
    <name evidence="7" type="ORF">CDCA_CDCA08G2424</name>
</gene>
<keyword evidence="2" id="KW-0276">Fatty acid metabolism</keyword>
<feature type="compositionally biased region" description="Low complexity" evidence="5">
    <location>
        <begin position="45"/>
        <end position="55"/>
    </location>
</feature>
<dbReference type="SUPFAM" id="SSF56801">
    <property type="entry name" value="Acetyl-CoA synthetase-like"/>
    <property type="match status" value="1"/>
</dbReference>
<evidence type="ECO:0000259" key="6">
    <source>
        <dbReference type="Pfam" id="PF00501"/>
    </source>
</evidence>
<dbReference type="EMBL" id="JANCYW010000008">
    <property type="protein sequence ID" value="KAK4536399.1"/>
    <property type="molecule type" value="Genomic_DNA"/>
</dbReference>
<dbReference type="Gene3D" id="3.40.50.12780">
    <property type="entry name" value="N-terminal domain of ligase-like"/>
    <property type="match status" value="1"/>
</dbReference>
<sequence length="731" mass="79985">MGFVAAGSSARRRRRRPATTRRAGSCRAQTGRPLRGKPQCNGRLADAAPAANAPRDATRQPPSKPQAGSGDEPPAEPRPVQPAREPVPLLALERDAPRRRTILNRFFDNVNGVHRPCADAPALGYPVGGAWQTWSWAEYGELVSLVAHGLRRYGFRAGDHATVLSGNRPEWLILDLAVMCLGGATAGVYPNDTLEQVSFIQEHFRAKVALVDSQRQLDKLLASPRKLSALQLVVLLDASPVGDAAPGWAASLAYRSSSMRCKTIRWAQLLAAGRDEHQRAPRRIEEEARAIPPSQYCMTVYTSGTTGAPKGACYTHRNLYFMAEEISRSVGSGGQDVTLSFLPLCHVAERIQGELLAIYDANTVYFSESIAAVKEHLVEVRPTLFLSVPRLWEKLRTALCQAFAEASWLRSALIRRALQVGARVAEHRNSRREERPQTSPLLAWQWRLLSDSVVRGIRRRLGFDRCHTFASGAAPLSQDVCFFFASLGMDICELYGQSESTGVIALCPKGAVKPGTVGLPLRGTQVVLGEEGEIRVKGDNVFAGYYRDAAATAAVIDDLGFLRTGDVGRFDEDGYLVITDRLKELIKTSGGKYVAPQLAEAQLREHEGIAQAVMIGDRMPYCVALVCLDETQLRALLRRAGVEDGVVTLADAARDRRVLHLIQTYVDAVNAQLPSYATIKYFRILPHELSVEGGEMTPTLKIKRRVVQTKYAQADTGDVSGERVECAGEGG</sequence>
<evidence type="ECO:0000313" key="8">
    <source>
        <dbReference type="Proteomes" id="UP001301350"/>
    </source>
</evidence>
<feature type="compositionally biased region" description="Basic residues" evidence="5">
    <location>
        <begin position="10"/>
        <end position="19"/>
    </location>
</feature>
<evidence type="ECO:0000256" key="1">
    <source>
        <dbReference type="ARBA" id="ARBA00022598"/>
    </source>
</evidence>
<evidence type="ECO:0000256" key="3">
    <source>
        <dbReference type="ARBA" id="ARBA00023098"/>
    </source>
</evidence>
<evidence type="ECO:0000313" key="7">
    <source>
        <dbReference type="EMBL" id="KAK4536399.1"/>
    </source>
</evidence>
<feature type="domain" description="AMP-dependent synthetase/ligase" evidence="6">
    <location>
        <begin position="117"/>
        <end position="546"/>
    </location>
</feature>
<dbReference type="InterPro" id="IPR042099">
    <property type="entry name" value="ANL_N_sf"/>
</dbReference>
<keyword evidence="3" id="KW-0443">Lipid metabolism</keyword>
<keyword evidence="8" id="KW-1185">Reference proteome</keyword>
<comment type="catalytic activity">
    <reaction evidence="4">
        <text>a long-chain fatty acid + ATP + CoA = a long-chain fatty acyl-CoA + AMP + diphosphate</text>
        <dbReference type="Rhea" id="RHEA:15421"/>
        <dbReference type="ChEBI" id="CHEBI:30616"/>
        <dbReference type="ChEBI" id="CHEBI:33019"/>
        <dbReference type="ChEBI" id="CHEBI:57287"/>
        <dbReference type="ChEBI" id="CHEBI:57560"/>
        <dbReference type="ChEBI" id="CHEBI:83139"/>
        <dbReference type="ChEBI" id="CHEBI:456215"/>
        <dbReference type="EC" id="6.2.1.3"/>
    </reaction>
    <physiologicalReaction direction="left-to-right" evidence="4">
        <dbReference type="Rhea" id="RHEA:15422"/>
    </physiologicalReaction>
</comment>
<evidence type="ECO:0000256" key="2">
    <source>
        <dbReference type="ARBA" id="ARBA00022832"/>
    </source>
</evidence>
<keyword evidence="1" id="KW-0436">Ligase</keyword>
<evidence type="ECO:0000256" key="5">
    <source>
        <dbReference type="SAM" id="MobiDB-lite"/>
    </source>
</evidence>
<dbReference type="Pfam" id="PF23562">
    <property type="entry name" value="AMP-binding_C_3"/>
    <property type="match status" value="1"/>
</dbReference>
<proteinExistence type="predicted"/>
<dbReference type="PANTHER" id="PTHR43272:SF32">
    <property type="entry name" value="AMP-DEPENDENT SYNTHETASE_LIGASE DOMAIN-CONTAINING PROTEIN"/>
    <property type="match status" value="1"/>
</dbReference>
<dbReference type="InterPro" id="IPR045851">
    <property type="entry name" value="AMP-bd_C_sf"/>
</dbReference>
<evidence type="ECO:0000256" key="4">
    <source>
        <dbReference type="ARBA" id="ARBA00024484"/>
    </source>
</evidence>
<name>A0AAV9IVT7_CYACA</name>
<dbReference type="CDD" id="cd05907">
    <property type="entry name" value="VL_LC_FACS_like"/>
    <property type="match status" value="1"/>
</dbReference>
<comment type="caution">
    <text evidence="7">The sequence shown here is derived from an EMBL/GenBank/DDBJ whole genome shotgun (WGS) entry which is preliminary data.</text>
</comment>
<dbReference type="InterPro" id="IPR000873">
    <property type="entry name" value="AMP-dep_synth/lig_dom"/>
</dbReference>
<dbReference type="AlphaFoldDB" id="A0AAV9IVT7"/>
<reference evidence="7 8" key="1">
    <citation type="submission" date="2022-07" db="EMBL/GenBank/DDBJ databases">
        <title>Genome-wide signatures of adaptation to extreme environments.</title>
        <authorList>
            <person name="Cho C.H."/>
            <person name="Yoon H.S."/>
        </authorList>
    </citation>
    <scope>NUCLEOTIDE SEQUENCE [LARGE SCALE GENOMIC DNA]</scope>
    <source>
        <strain evidence="7 8">DBV 063 E5</strain>
    </source>
</reference>
<protein>
    <recommendedName>
        <fullName evidence="6">AMP-dependent synthetase/ligase domain-containing protein</fullName>
    </recommendedName>
</protein>
<organism evidence="7 8">
    <name type="scientific">Cyanidium caldarium</name>
    <name type="common">Red alga</name>
    <dbReference type="NCBI Taxonomy" id="2771"/>
    <lineage>
        <taxon>Eukaryota</taxon>
        <taxon>Rhodophyta</taxon>
        <taxon>Bangiophyceae</taxon>
        <taxon>Cyanidiales</taxon>
        <taxon>Cyanidiaceae</taxon>
        <taxon>Cyanidium</taxon>
    </lineage>
</organism>
<dbReference type="GO" id="GO:0016020">
    <property type="term" value="C:membrane"/>
    <property type="evidence" value="ECO:0007669"/>
    <property type="project" value="TreeGrafter"/>
</dbReference>
<feature type="region of interest" description="Disordered" evidence="5">
    <location>
        <begin position="1"/>
        <end position="93"/>
    </location>
</feature>
<dbReference type="Proteomes" id="UP001301350">
    <property type="component" value="Unassembled WGS sequence"/>
</dbReference>
<dbReference type="Gene3D" id="3.30.300.30">
    <property type="match status" value="1"/>
</dbReference>
<accession>A0AAV9IVT7</accession>
<dbReference type="GO" id="GO:0005783">
    <property type="term" value="C:endoplasmic reticulum"/>
    <property type="evidence" value="ECO:0007669"/>
    <property type="project" value="TreeGrafter"/>
</dbReference>
<dbReference type="GO" id="GO:0004467">
    <property type="term" value="F:long-chain fatty acid-CoA ligase activity"/>
    <property type="evidence" value="ECO:0007669"/>
    <property type="project" value="UniProtKB-EC"/>
</dbReference>